<evidence type="ECO:0000313" key="2">
    <source>
        <dbReference type="Proteomes" id="UP001064048"/>
    </source>
</evidence>
<protein>
    <submittedName>
        <fullName evidence="1">Uncharacterized protein</fullName>
    </submittedName>
</protein>
<reference evidence="1 2" key="1">
    <citation type="journal article" date="2022" name="Genome Biol. Evol.">
        <title>The Spruce Budworm Genome: Reconstructing the Evolutionary History of Antifreeze Proteins.</title>
        <authorList>
            <person name="Beliveau C."/>
            <person name="Gagne P."/>
            <person name="Picq S."/>
            <person name="Vernygora O."/>
            <person name="Keeling C.I."/>
            <person name="Pinkney K."/>
            <person name="Doucet D."/>
            <person name="Wen F."/>
            <person name="Johnston J.S."/>
            <person name="Maaroufi H."/>
            <person name="Boyle B."/>
            <person name="Laroche J."/>
            <person name="Dewar K."/>
            <person name="Juretic N."/>
            <person name="Blackburn G."/>
            <person name="Nisole A."/>
            <person name="Brunet B."/>
            <person name="Brandao M."/>
            <person name="Lumley L."/>
            <person name="Duan J."/>
            <person name="Quan G."/>
            <person name="Lucarotti C.J."/>
            <person name="Roe A.D."/>
            <person name="Sperling F.A.H."/>
            <person name="Levesque R.C."/>
            <person name="Cusson M."/>
        </authorList>
    </citation>
    <scope>NUCLEOTIDE SEQUENCE [LARGE SCALE GENOMIC DNA]</scope>
    <source>
        <strain evidence="1">Glfc:IPQL:Cfum</strain>
    </source>
</reference>
<accession>A0ACC0KL03</accession>
<comment type="caution">
    <text evidence="1">The sequence shown here is derived from an EMBL/GenBank/DDBJ whole genome shotgun (WGS) entry which is preliminary data.</text>
</comment>
<keyword evidence="2" id="KW-1185">Reference proteome</keyword>
<name>A0ACC0KL03_CHOFU</name>
<evidence type="ECO:0000313" key="1">
    <source>
        <dbReference type="EMBL" id="KAI8436950.1"/>
    </source>
</evidence>
<gene>
    <name evidence="1" type="ORF">MSG28_010372</name>
</gene>
<sequence length="388" mass="43905">MCCLFTIFGWLVDSIQRVWVFIMSCCVSSAICCLILTACTSGIALGYNYSLAEYIDLKVRSDSADNSAQPIKSARRLDDSIVESDSQNRFENSLLKLTAKPPRIPPTTTTAYKEAAKMEELISNFPPGSLDQMKAMQAVVNARKAGLLPDVKRYQEINKNPLTTDQYDKKIQFMNDLLSGRKFHIDRNDIVMPSNPIRDAVPRMDLSGWPKGAIPKYTKNMNFFDSNDADYEFGHPPSFPPRPPTPVPSPIRPSTSPAMQTPKRTDERIGPAMSRTPPNRETPKAVKAFKEDLDKYKQRLLINQYDEPSLKADDFPRRKPDEDDYEEEFKGAPVRRKRIAAFDSKIQDSVDNTTSNSREVATESMMTVNFINDPQNKILKNTKTVNEN</sequence>
<dbReference type="Proteomes" id="UP001064048">
    <property type="component" value="Chromosome 17"/>
</dbReference>
<proteinExistence type="predicted"/>
<dbReference type="EMBL" id="CM046117">
    <property type="protein sequence ID" value="KAI8436950.1"/>
    <property type="molecule type" value="Genomic_DNA"/>
</dbReference>
<organism evidence="1 2">
    <name type="scientific">Choristoneura fumiferana</name>
    <name type="common">Spruce budworm moth</name>
    <name type="synonym">Archips fumiferana</name>
    <dbReference type="NCBI Taxonomy" id="7141"/>
    <lineage>
        <taxon>Eukaryota</taxon>
        <taxon>Metazoa</taxon>
        <taxon>Ecdysozoa</taxon>
        <taxon>Arthropoda</taxon>
        <taxon>Hexapoda</taxon>
        <taxon>Insecta</taxon>
        <taxon>Pterygota</taxon>
        <taxon>Neoptera</taxon>
        <taxon>Endopterygota</taxon>
        <taxon>Lepidoptera</taxon>
        <taxon>Glossata</taxon>
        <taxon>Ditrysia</taxon>
        <taxon>Tortricoidea</taxon>
        <taxon>Tortricidae</taxon>
        <taxon>Tortricinae</taxon>
        <taxon>Choristoneura</taxon>
    </lineage>
</organism>